<dbReference type="Pfam" id="PF02458">
    <property type="entry name" value="Transferase"/>
    <property type="match status" value="1"/>
</dbReference>
<gene>
    <name evidence="2" type="ORF">BVRB_006870</name>
</gene>
<keyword evidence="1" id="KW-0808">Transferase</keyword>
<dbReference type="Proteomes" id="UP000035740">
    <property type="component" value="Unassembled WGS sequence"/>
</dbReference>
<dbReference type="Gramene" id="KMS95569">
    <property type="protein sequence ID" value="KMS95569"/>
    <property type="gene ID" value="BVRB_006870"/>
</dbReference>
<dbReference type="SMR" id="A0A0J8B380"/>
<accession>A0A0J8B380</accession>
<dbReference type="EMBL" id="KQ090452">
    <property type="protein sequence ID" value="KMS95569.1"/>
    <property type="molecule type" value="Genomic_DNA"/>
</dbReference>
<name>A0A0J8B380_BETVV</name>
<evidence type="ECO:0000313" key="2">
    <source>
        <dbReference type="EMBL" id="KMS95569.1"/>
    </source>
</evidence>
<reference evidence="2 3" key="1">
    <citation type="journal article" date="2014" name="Nature">
        <title>The genome of the recently domesticated crop plant sugar beet (Beta vulgaris).</title>
        <authorList>
            <person name="Dohm J.C."/>
            <person name="Minoche A.E."/>
            <person name="Holtgrawe D."/>
            <person name="Capella-Gutierrez S."/>
            <person name="Zakrzewski F."/>
            <person name="Tafer H."/>
            <person name="Rupp O."/>
            <person name="Sorensen T.R."/>
            <person name="Stracke R."/>
            <person name="Reinhardt R."/>
            <person name="Goesmann A."/>
            <person name="Kraft T."/>
            <person name="Schulz B."/>
            <person name="Stadler P.F."/>
            <person name="Schmidt T."/>
            <person name="Gabaldon T."/>
            <person name="Lehrach H."/>
            <person name="Weisshaar B."/>
            <person name="Himmelbauer H."/>
        </authorList>
    </citation>
    <scope>NUCLEOTIDE SEQUENCE [LARGE SCALE GENOMIC DNA]</scope>
    <source>
        <tissue evidence="2">Taproot</tissue>
    </source>
</reference>
<evidence type="ECO:0000256" key="1">
    <source>
        <dbReference type="ARBA" id="ARBA00022679"/>
    </source>
</evidence>
<dbReference type="Gene3D" id="3.30.559.10">
    <property type="entry name" value="Chloramphenicol acetyltransferase-like domain"/>
    <property type="match status" value="2"/>
</dbReference>
<dbReference type="eggNOG" id="ENOG502QT1Q">
    <property type="taxonomic scope" value="Eukaryota"/>
</dbReference>
<dbReference type="GO" id="GO:0016740">
    <property type="term" value="F:transferase activity"/>
    <property type="evidence" value="ECO:0007669"/>
    <property type="project" value="UniProtKB-KW"/>
</dbReference>
<dbReference type="OMA" id="IFNYRPW"/>
<keyword evidence="3" id="KW-1185">Reference proteome</keyword>
<organism evidence="2 3">
    <name type="scientific">Beta vulgaris subsp. vulgaris</name>
    <name type="common">Beet</name>
    <dbReference type="NCBI Taxonomy" id="3555"/>
    <lineage>
        <taxon>Eukaryota</taxon>
        <taxon>Viridiplantae</taxon>
        <taxon>Streptophyta</taxon>
        <taxon>Embryophyta</taxon>
        <taxon>Tracheophyta</taxon>
        <taxon>Spermatophyta</taxon>
        <taxon>Magnoliopsida</taxon>
        <taxon>eudicotyledons</taxon>
        <taxon>Gunneridae</taxon>
        <taxon>Pentapetalae</taxon>
        <taxon>Caryophyllales</taxon>
        <taxon>Chenopodiaceae</taxon>
        <taxon>Betoideae</taxon>
        <taxon>Beta</taxon>
    </lineage>
</organism>
<sequence length="476" mass="53308">MANFQQQEISIKIESDCFVKPKYEIEAMKKPYHLGPADLIMLSIDPIQKGLLFSLDSTNIIGLDRTTFLSNFVEKLKHSLSIALVHFYPLAGRFSTQKYVNENACSIYVEPNKGPGARFIHATARKFTVSDVISPNDVTIVRSFFDLGEKCLNYDGLTKALLSIQVTELLDGVFIGFSLNHSVVDGTSFVHFVNMFSHIFRNHDDNVIHESKIAKIPRVPIFNYRPWLSHDADNEDVAVLKFPVLDLDKLMSREYNPGPLRERIFHFSHTSMSKLKAKANQECGTENVISSFQSLSSFVWRSITRVRNLAPDQQTSCFFAMGARGRLDPPISDDYFGSFLCKTQYDCKVEELLDNGIGWNATKLHELIKTQDGKSILEFYEEFAKAPLVLPRGLDPKPLGENGVIMGGSARFDMYGSEFGLGRALAIRMGYANKENGKITASAGCQGGGSVDLEICLRPRIMSALEADQEFMSFVS</sequence>
<dbReference type="OrthoDB" id="671439at2759"/>
<proteinExistence type="predicted"/>
<evidence type="ECO:0000313" key="3">
    <source>
        <dbReference type="Proteomes" id="UP000035740"/>
    </source>
</evidence>
<dbReference type="InterPro" id="IPR051283">
    <property type="entry name" value="Sec_Metabolite_Acyltrans"/>
</dbReference>
<dbReference type="PANTHER" id="PTHR31896">
    <property type="entry name" value="FAMILY REGULATORY PROTEIN, PUTATIVE (AFU_ORTHOLOGUE AFUA_3G14730)-RELATED"/>
    <property type="match status" value="1"/>
</dbReference>
<dbReference type="InterPro" id="IPR023213">
    <property type="entry name" value="CAT-like_dom_sf"/>
</dbReference>
<dbReference type="AlphaFoldDB" id="A0A0J8B380"/>
<dbReference type="PANTHER" id="PTHR31896:SF12">
    <property type="entry name" value="HXXXD-TYPE ACYL-TRANSFERASE FAMILY PROTEIN"/>
    <property type="match status" value="1"/>
</dbReference>
<protein>
    <submittedName>
        <fullName evidence="2">Uncharacterized protein</fullName>
    </submittedName>
</protein>